<proteinExistence type="inferred from homology"/>
<organism evidence="11 12">
    <name type="scientific">Aspergillus tanneri</name>
    <dbReference type="NCBI Taxonomy" id="1220188"/>
    <lineage>
        <taxon>Eukaryota</taxon>
        <taxon>Fungi</taxon>
        <taxon>Dikarya</taxon>
        <taxon>Ascomycota</taxon>
        <taxon>Pezizomycotina</taxon>
        <taxon>Eurotiomycetes</taxon>
        <taxon>Eurotiomycetidae</taxon>
        <taxon>Eurotiales</taxon>
        <taxon>Aspergillaceae</taxon>
        <taxon>Aspergillus</taxon>
        <taxon>Aspergillus subgen. Circumdati</taxon>
    </lineage>
</organism>
<evidence type="ECO:0000256" key="5">
    <source>
        <dbReference type="ARBA" id="ARBA00022737"/>
    </source>
</evidence>
<evidence type="ECO:0000256" key="7">
    <source>
        <dbReference type="ARBA" id="ARBA00022989"/>
    </source>
</evidence>
<dbReference type="AlphaFoldDB" id="A0A4S3JXU0"/>
<evidence type="ECO:0000313" key="11">
    <source>
        <dbReference type="EMBL" id="THD00326.1"/>
    </source>
</evidence>
<dbReference type="EMBL" id="SOSA01000003">
    <property type="protein sequence ID" value="THD00326.1"/>
    <property type="molecule type" value="Genomic_DNA"/>
</dbReference>
<evidence type="ECO:0000256" key="3">
    <source>
        <dbReference type="ARBA" id="ARBA00022448"/>
    </source>
</evidence>
<dbReference type="InterPro" id="IPR050391">
    <property type="entry name" value="Mito_Metabolite_Transporter"/>
</dbReference>
<dbReference type="STRING" id="1220188.A0A4S3JXU0"/>
<evidence type="ECO:0000256" key="10">
    <source>
        <dbReference type="RuleBase" id="RU000488"/>
    </source>
</evidence>
<evidence type="ECO:0000256" key="1">
    <source>
        <dbReference type="ARBA" id="ARBA00004141"/>
    </source>
</evidence>
<comment type="subcellular location">
    <subcellularLocation>
        <location evidence="1">Membrane</location>
        <topology evidence="1">Multi-pass membrane protein</topology>
    </subcellularLocation>
</comment>
<name>A0A4S3JXU0_9EURO</name>
<dbReference type="Proteomes" id="UP000308092">
    <property type="component" value="Unassembled WGS sequence"/>
</dbReference>
<keyword evidence="4 9" id="KW-0812">Transmembrane</keyword>
<keyword evidence="12" id="KW-1185">Reference proteome</keyword>
<comment type="caution">
    <text evidence="11">The sequence shown here is derived from an EMBL/GenBank/DDBJ whole genome shotgun (WGS) entry which is preliminary data.</text>
</comment>
<feature type="repeat" description="Solcar" evidence="9">
    <location>
        <begin position="20"/>
        <end position="104"/>
    </location>
</feature>
<keyword evidence="7" id="KW-1133">Transmembrane helix</keyword>
<feature type="repeat" description="Solcar" evidence="9">
    <location>
        <begin position="112"/>
        <end position="203"/>
    </location>
</feature>
<dbReference type="GO" id="GO:0016020">
    <property type="term" value="C:membrane"/>
    <property type="evidence" value="ECO:0007669"/>
    <property type="project" value="UniProtKB-SubCell"/>
</dbReference>
<dbReference type="Pfam" id="PF00153">
    <property type="entry name" value="Mito_carr"/>
    <property type="match status" value="2"/>
</dbReference>
<keyword evidence="8 9" id="KW-0472">Membrane</keyword>
<dbReference type="VEuPathDB" id="FungiDB:EYZ11_000219"/>
<dbReference type="SUPFAM" id="SSF103506">
    <property type="entry name" value="Mitochondrial carrier"/>
    <property type="match status" value="1"/>
</dbReference>
<dbReference type="PROSITE" id="PS50920">
    <property type="entry name" value="SOLCAR"/>
    <property type="match status" value="2"/>
</dbReference>
<dbReference type="InterPro" id="IPR023395">
    <property type="entry name" value="MCP_dom_sf"/>
</dbReference>
<comment type="similarity">
    <text evidence="2 10">Belongs to the mitochondrial carrier (TC 2.A.29) family.</text>
</comment>
<dbReference type="InterPro" id="IPR018108">
    <property type="entry name" value="MCP_transmembrane"/>
</dbReference>
<evidence type="ECO:0000256" key="9">
    <source>
        <dbReference type="PROSITE-ProRule" id="PRU00282"/>
    </source>
</evidence>
<keyword evidence="6" id="KW-0496">Mitochondrion</keyword>
<evidence type="ECO:0000256" key="4">
    <source>
        <dbReference type="ARBA" id="ARBA00022692"/>
    </source>
</evidence>
<keyword evidence="6" id="KW-0999">Mitochondrion inner membrane</keyword>
<evidence type="ECO:0000256" key="2">
    <source>
        <dbReference type="ARBA" id="ARBA00006375"/>
    </source>
</evidence>
<evidence type="ECO:0000313" key="12">
    <source>
        <dbReference type="Proteomes" id="UP000308092"/>
    </source>
</evidence>
<sequence>MTDLKQTPSLLETSLPIISDRIDYPKWFGGSASSMAVIVSHPLDLIKVRMQMSGGGRQGTAKTAIRIVQSEGLSGLYGGLSAGLMRQLTYGSVRIGLYESVKDLCNENNVQLSPPLLAIVAASTGFVGAIFGTPSDIANIRMQNDRSLPVATRRNYSHVLDAWIQMKRQEGWGAFTQGIWPNCARCALMTSSQGQMDLSWMDAEFRAVGPSDDGYVGSPGAA</sequence>
<evidence type="ECO:0008006" key="13">
    <source>
        <dbReference type="Google" id="ProtNLM"/>
    </source>
</evidence>
<evidence type="ECO:0000256" key="6">
    <source>
        <dbReference type="ARBA" id="ARBA00022792"/>
    </source>
</evidence>
<evidence type="ECO:0000256" key="8">
    <source>
        <dbReference type="ARBA" id="ARBA00023136"/>
    </source>
</evidence>
<gene>
    <name evidence="11" type="ORF">EYZ11_000219</name>
</gene>
<accession>A0A4S3JXU0</accession>
<dbReference type="Gene3D" id="1.50.40.10">
    <property type="entry name" value="Mitochondrial carrier domain"/>
    <property type="match status" value="1"/>
</dbReference>
<protein>
    <recommendedName>
        <fullName evidence="13">Mitochondrial dicarboxylate transporter</fullName>
    </recommendedName>
</protein>
<dbReference type="PANTHER" id="PTHR45618">
    <property type="entry name" value="MITOCHONDRIAL DICARBOXYLATE CARRIER-RELATED"/>
    <property type="match status" value="1"/>
</dbReference>
<reference evidence="11 12" key="1">
    <citation type="submission" date="2019-03" db="EMBL/GenBank/DDBJ databases">
        <title>The genome sequence of a newly discovered highly antifungal drug resistant Aspergillus species, Aspergillus tanneri NIH 1004.</title>
        <authorList>
            <person name="Mounaud S."/>
            <person name="Singh I."/>
            <person name="Joardar V."/>
            <person name="Pakala S."/>
            <person name="Pakala S."/>
            <person name="Venepally P."/>
            <person name="Hoover J."/>
            <person name="Nierman W."/>
            <person name="Chung J."/>
            <person name="Losada L."/>
        </authorList>
    </citation>
    <scope>NUCLEOTIDE SEQUENCE [LARGE SCALE GENOMIC DNA]</scope>
    <source>
        <strain evidence="11 12">NIH1004</strain>
    </source>
</reference>
<keyword evidence="3 10" id="KW-0813">Transport</keyword>
<keyword evidence="5" id="KW-0677">Repeat</keyword>